<reference evidence="4 6" key="1">
    <citation type="submission" date="2015-11" db="EMBL/GenBank/DDBJ databases">
        <title>Genomic analysis of 38 Legionella species identifies large and diverse effector repertoires.</title>
        <authorList>
            <person name="Burstein D."/>
            <person name="Amaro F."/>
            <person name="Zusman T."/>
            <person name="Lifshitz Z."/>
            <person name="Cohen O."/>
            <person name="Gilbert J.A."/>
            <person name="Pupko T."/>
            <person name="Shuman H.A."/>
            <person name="Segal G."/>
        </authorList>
    </citation>
    <scope>NUCLEOTIDE SEQUENCE [LARGE SCALE GENOMIC DNA]</scope>
    <source>
        <strain evidence="4 6">ATCC 49507</strain>
    </source>
</reference>
<dbReference type="Proteomes" id="UP000054639">
    <property type="component" value="Unassembled WGS sequence"/>
</dbReference>
<sequence>MAIDKQSNTFEVEKKIVEQTNMAGLSTSPSNVPSPLSENLFGKAPQSLDAWVDSIFAKDATSNEDYRPTINLGRFGLKTPEDVKKFLHSPAGEAVIGEIGAEIALEKAIEEERQFEQQQQRLLMSRIQALLFLWFLDKKAHASDKIKEIVMQQNEQAIERAKTPVPETKSAAIDKSIKSVDTSLANYSSALEKIEAKEKVLDQKMEQLEAEKSLMEEKYNIFDYNMNIFEQSLDDNPDLSPEEIQQKLIDLDAQAIALDDEIQKLIEMDRDEEAYALREVWKGLSSQVGAYNDMLDVHRNEKYYVNADGDTVSSPKEAELTLNANQKLVKDENGQLHLIKSTDDWEKIKEDPEAKAAARKGYEAIKQNPDAMSVKKLIQHNKGLENDFHSQRVQEVVALKQETQAQKTLINNEISQLTAVRGNLLNQANQANQTNQSTVSMGQLPSSPVPTPVPTPKSGGSVATPKSSQASPIDLYKNRMAELQQAKEISREDLFNLASLAPANNKTAANAYLQMMFVNMPRTGNIPFQTMQSMLKNMERFGVDATKESVTNLKNPSELMQLNDDKKNEMKQTSSKESTQEVAKEEEEQYSSPTPLSTSPK</sequence>
<feature type="compositionally biased region" description="Polar residues" evidence="2">
    <location>
        <begin position="548"/>
        <end position="560"/>
    </location>
</feature>
<feature type="region of interest" description="Disordered" evidence="2">
    <location>
        <begin position="547"/>
        <end position="601"/>
    </location>
</feature>
<reference evidence="5 7" key="2">
    <citation type="submission" date="2018-06" db="EMBL/GenBank/DDBJ databases">
        <authorList>
            <consortium name="Pathogen Informatics"/>
            <person name="Doyle S."/>
        </authorList>
    </citation>
    <scope>NUCLEOTIDE SEQUENCE [LARGE SCALE GENOMIC DNA]</scope>
    <source>
        <strain evidence="5 7">NCTC12376</strain>
    </source>
</reference>
<organism evidence="5 7">
    <name type="scientific">Legionella quateirensis</name>
    <dbReference type="NCBI Taxonomy" id="45072"/>
    <lineage>
        <taxon>Bacteria</taxon>
        <taxon>Pseudomonadati</taxon>
        <taxon>Pseudomonadota</taxon>
        <taxon>Gammaproteobacteria</taxon>
        <taxon>Legionellales</taxon>
        <taxon>Legionellaceae</taxon>
        <taxon>Legionella</taxon>
    </lineage>
</organism>
<dbReference type="Pfam" id="PF18641">
    <property type="entry name" value="LidA_Long_CC"/>
    <property type="match status" value="1"/>
</dbReference>
<dbReference type="InterPro" id="IPR041463">
    <property type="entry name" value="LidA_long_CC"/>
</dbReference>
<evidence type="ECO:0000313" key="7">
    <source>
        <dbReference type="Proteomes" id="UP000254230"/>
    </source>
</evidence>
<keyword evidence="1" id="KW-0175">Coiled coil</keyword>
<keyword evidence="6" id="KW-1185">Reference proteome</keyword>
<evidence type="ECO:0000313" key="5">
    <source>
        <dbReference type="EMBL" id="STY18393.1"/>
    </source>
</evidence>
<dbReference type="AlphaFoldDB" id="A0A378KV06"/>
<dbReference type="Proteomes" id="UP000254230">
    <property type="component" value="Unassembled WGS sequence"/>
</dbReference>
<feature type="coiled-coil region" evidence="1">
    <location>
        <begin position="184"/>
        <end position="218"/>
    </location>
</feature>
<dbReference type="EMBL" id="LNYR01000022">
    <property type="protein sequence ID" value="KTD48278.1"/>
    <property type="molecule type" value="Genomic_DNA"/>
</dbReference>
<feature type="region of interest" description="Disordered" evidence="2">
    <location>
        <begin position="433"/>
        <end position="474"/>
    </location>
</feature>
<dbReference type="OrthoDB" id="5653092at2"/>
<feature type="compositionally biased region" description="Polar residues" evidence="2">
    <location>
        <begin position="590"/>
        <end position="601"/>
    </location>
</feature>
<proteinExistence type="predicted"/>
<evidence type="ECO:0000259" key="3">
    <source>
        <dbReference type="Pfam" id="PF18641"/>
    </source>
</evidence>
<dbReference type="RefSeq" id="WP_058473981.1">
    <property type="nucleotide sequence ID" value="NZ_CAAAIL010000022.1"/>
</dbReference>
<dbReference type="STRING" id="45072.Lqua_1807"/>
<gene>
    <name evidence="5" type="primary">lidA</name>
    <name evidence="4" type="ORF">Lqua_1807</name>
    <name evidence="5" type="ORF">NCTC12376_02212</name>
</gene>
<dbReference type="EMBL" id="UGOW01000001">
    <property type="protein sequence ID" value="STY18393.1"/>
    <property type="molecule type" value="Genomic_DNA"/>
</dbReference>
<name>A0A378KV06_9GAMM</name>
<evidence type="ECO:0000313" key="6">
    <source>
        <dbReference type="Proteomes" id="UP000054639"/>
    </source>
</evidence>
<evidence type="ECO:0000313" key="4">
    <source>
        <dbReference type="EMBL" id="KTD48278.1"/>
    </source>
</evidence>
<dbReference type="Gene3D" id="6.10.140.2010">
    <property type="match status" value="1"/>
</dbReference>
<protein>
    <submittedName>
        <fullName evidence="5">Dot/Icm system substrate protein LidA</fullName>
    </submittedName>
</protein>
<evidence type="ECO:0000256" key="1">
    <source>
        <dbReference type="SAM" id="Coils"/>
    </source>
</evidence>
<feature type="domain" description="LidA long coiled-coil" evidence="3">
    <location>
        <begin position="241"/>
        <end position="416"/>
    </location>
</feature>
<accession>A0A378KV06</accession>
<evidence type="ECO:0000256" key="2">
    <source>
        <dbReference type="SAM" id="MobiDB-lite"/>
    </source>
</evidence>